<keyword evidence="2" id="KW-1185">Reference proteome</keyword>
<accession>A0A4Q9KY17</accession>
<sequence>MIQHKHWKLEIASEIYNEVNKFRYLALTSKTTAVDFDKNLETDTKVVNMSENTKKNLESKYLMK</sequence>
<comment type="caution">
    <text evidence="1">The sequence shown here is derived from an EMBL/GenBank/DDBJ whole genome shotgun (WGS) entry which is preliminary data.</text>
</comment>
<proteinExistence type="predicted"/>
<dbReference type="AlphaFoldDB" id="A0A4Q9KY17"/>
<dbReference type="Proteomes" id="UP000291404">
    <property type="component" value="Unassembled WGS sequence"/>
</dbReference>
<protein>
    <submittedName>
        <fullName evidence="1">Uncharacterized protein</fullName>
    </submittedName>
</protein>
<organism evidence="1 2">
    <name type="scientific">Hamiltosporidium magnivora</name>
    <dbReference type="NCBI Taxonomy" id="148818"/>
    <lineage>
        <taxon>Eukaryota</taxon>
        <taxon>Fungi</taxon>
        <taxon>Fungi incertae sedis</taxon>
        <taxon>Microsporidia</taxon>
        <taxon>Dubosqiidae</taxon>
        <taxon>Hamiltosporidium</taxon>
    </lineage>
</organism>
<gene>
    <name evidence="1" type="ORF">CWI36_2027p0010</name>
</gene>
<dbReference type="VEuPathDB" id="MicrosporidiaDB:CWI36_2027p0010"/>
<dbReference type="EMBL" id="PITI01002027">
    <property type="protein sequence ID" value="TBT99300.1"/>
    <property type="molecule type" value="Genomic_DNA"/>
</dbReference>
<name>A0A4Q9KY17_9MICR</name>
<reference evidence="1 2" key="1">
    <citation type="submission" date="2017-12" db="EMBL/GenBank/DDBJ databases">
        <authorList>
            <person name="Pombert J.-F."/>
            <person name="Haag K.L."/>
            <person name="Ebert D."/>
        </authorList>
    </citation>
    <scope>NUCLEOTIDE SEQUENCE [LARGE SCALE GENOMIC DNA]</scope>
    <source>
        <strain evidence="1">BE-OM-2</strain>
    </source>
</reference>
<evidence type="ECO:0000313" key="1">
    <source>
        <dbReference type="EMBL" id="TBT99300.1"/>
    </source>
</evidence>
<evidence type="ECO:0000313" key="2">
    <source>
        <dbReference type="Proteomes" id="UP000291404"/>
    </source>
</evidence>